<keyword evidence="1" id="KW-0812">Transmembrane</keyword>
<name>A0ABV0IJZ2_9MICC</name>
<proteinExistence type="predicted"/>
<protein>
    <recommendedName>
        <fullName evidence="4">Glycine zipper family protein</fullName>
    </recommendedName>
</protein>
<accession>A0ABV0IJZ2</accession>
<organism evidence="2 3">
    <name type="scientific">Citricoccus nitrophenolicus</name>
    <dbReference type="NCBI Taxonomy" id="863575"/>
    <lineage>
        <taxon>Bacteria</taxon>
        <taxon>Bacillati</taxon>
        <taxon>Actinomycetota</taxon>
        <taxon>Actinomycetes</taxon>
        <taxon>Micrococcales</taxon>
        <taxon>Micrococcaceae</taxon>
        <taxon>Citricoccus</taxon>
    </lineage>
</organism>
<evidence type="ECO:0000313" key="2">
    <source>
        <dbReference type="EMBL" id="MEO9247842.1"/>
    </source>
</evidence>
<keyword evidence="1" id="KW-0472">Membrane</keyword>
<feature type="transmembrane region" description="Helical" evidence="1">
    <location>
        <begin position="30"/>
        <end position="48"/>
    </location>
</feature>
<gene>
    <name evidence="2" type="ORF">ABDK96_09130</name>
</gene>
<evidence type="ECO:0000313" key="3">
    <source>
        <dbReference type="Proteomes" id="UP001484097"/>
    </source>
</evidence>
<evidence type="ECO:0008006" key="4">
    <source>
        <dbReference type="Google" id="ProtNLM"/>
    </source>
</evidence>
<keyword evidence="1" id="KW-1133">Transmembrane helix</keyword>
<dbReference type="EMBL" id="JBDXMX010000003">
    <property type="protein sequence ID" value="MEO9247842.1"/>
    <property type="molecule type" value="Genomic_DNA"/>
</dbReference>
<keyword evidence="3" id="KW-1185">Reference proteome</keyword>
<dbReference type="Proteomes" id="UP001484097">
    <property type="component" value="Unassembled WGS sequence"/>
</dbReference>
<reference evidence="2 3" key="1">
    <citation type="submission" date="2024-05" db="EMBL/GenBank/DDBJ databases">
        <authorList>
            <person name="Yi C."/>
        </authorList>
    </citation>
    <scope>NUCLEOTIDE SEQUENCE [LARGE SCALE GENOMIC DNA]</scope>
    <source>
        <strain evidence="2 3">XS13</strain>
    </source>
</reference>
<comment type="caution">
    <text evidence="2">The sequence shown here is derived from an EMBL/GenBank/DDBJ whole genome shotgun (WGS) entry which is preliminary data.</text>
</comment>
<dbReference type="RefSeq" id="WP_309811277.1">
    <property type="nucleotide sequence ID" value="NZ_JBDXMX010000003.1"/>
</dbReference>
<sequence length="53" mass="5251">MKPTEALMGAAVGIVSGLVLAQFVDLIPAIVIAVITGVSVAFAARTATGRPEG</sequence>
<evidence type="ECO:0000256" key="1">
    <source>
        <dbReference type="SAM" id="Phobius"/>
    </source>
</evidence>